<gene>
    <name evidence="2" type="ORF">I595_1868</name>
</gene>
<dbReference type="InterPro" id="IPR004360">
    <property type="entry name" value="Glyas_Fos-R_dOase_dom"/>
</dbReference>
<dbReference type="PANTHER" id="PTHR39434">
    <property type="match status" value="1"/>
</dbReference>
<dbReference type="EMBL" id="LDJX01000003">
    <property type="protein sequence ID" value="KPM32218.1"/>
    <property type="molecule type" value="Genomic_DNA"/>
</dbReference>
<keyword evidence="2" id="KW-0223">Dioxygenase</keyword>
<proteinExistence type="predicted"/>
<dbReference type="Gene3D" id="3.10.180.10">
    <property type="entry name" value="2,3-Dihydroxybiphenyl 1,2-Dioxygenase, domain 1"/>
    <property type="match status" value="1"/>
</dbReference>
<dbReference type="Proteomes" id="UP000050280">
    <property type="component" value="Unassembled WGS sequence"/>
</dbReference>
<evidence type="ECO:0000313" key="2">
    <source>
        <dbReference type="EMBL" id="KPM32218.1"/>
    </source>
</evidence>
<dbReference type="OrthoDB" id="793940at2"/>
<accession>A0A0P7AUM2</accession>
<keyword evidence="2" id="KW-0560">Oxidoreductase</keyword>
<sequence>MEKAAFHLSLPCRSISLTKHFYVDILGANTGRSTQAWVDIDFFGNQITFTKAGDFKFDYRSYKFEDSVLPAFHFGVIVGQASWLEVFKRLQESDYEITNERTFLKDKNGEHRSFFLVDPNHYTIEFKSFADKKGIFV</sequence>
<name>A0A0P7AUM2_9FLAO</name>
<dbReference type="AlphaFoldDB" id="A0A0P7AUM2"/>
<evidence type="ECO:0000259" key="1">
    <source>
        <dbReference type="PROSITE" id="PS51819"/>
    </source>
</evidence>
<dbReference type="PROSITE" id="PS51819">
    <property type="entry name" value="VOC"/>
    <property type="match status" value="1"/>
</dbReference>
<dbReference type="SUPFAM" id="SSF54593">
    <property type="entry name" value="Glyoxalase/Bleomycin resistance protein/Dihydroxybiphenyl dioxygenase"/>
    <property type="match status" value="1"/>
</dbReference>
<dbReference type="RefSeq" id="WP_054558988.1">
    <property type="nucleotide sequence ID" value="NZ_LDJX01000003.1"/>
</dbReference>
<comment type="caution">
    <text evidence="2">The sequence shown here is derived from an EMBL/GenBank/DDBJ whole genome shotgun (WGS) entry which is preliminary data.</text>
</comment>
<dbReference type="GO" id="GO:0051213">
    <property type="term" value="F:dioxygenase activity"/>
    <property type="evidence" value="ECO:0007669"/>
    <property type="project" value="UniProtKB-KW"/>
</dbReference>
<dbReference type="STRING" id="1300341.I595_1868"/>
<organism evidence="2 3">
    <name type="scientific">Croceitalea dokdonensis DOKDO 023</name>
    <dbReference type="NCBI Taxonomy" id="1300341"/>
    <lineage>
        <taxon>Bacteria</taxon>
        <taxon>Pseudomonadati</taxon>
        <taxon>Bacteroidota</taxon>
        <taxon>Flavobacteriia</taxon>
        <taxon>Flavobacteriales</taxon>
        <taxon>Flavobacteriaceae</taxon>
        <taxon>Croceitalea</taxon>
    </lineage>
</organism>
<feature type="domain" description="VOC" evidence="1">
    <location>
        <begin position="4"/>
        <end position="129"/>
    </location>
</feature>
<evidence type="ECO:0000313" key="3">
    <source>
        <dbReference type="Proteomes" id="UP000050280"/>
    </source>
</evidence>
<dbReference type="PANTHER" id="PTHR39434:SF1">
    <property type="entry name" value="VOC DOMAIN-CONTAINING PROTEIN"/>
    <property type="match status" value="1"/>
</dbReference>
<dbReference type="InterPro" id="IPR029068">
    <property type="entry name" value="Glyas_Bleomycin-R_OHBP_Dase"/>
</dbReference>
<keyword evidence="3" id="KW-1185">Reference proteome</keyword>
<dbReference type="Pfam" id="PF00903">
    <property type="entry name" value="Glyoxalase"/>
    <property type="match status" value="1"/>
</dbReference>
<dbReference type="InterPro" id="IPR037523">
    <property type="entry name" value="VOC_core"/>
</dbReference>
<reference evidence="2 3" key="1">
    <citation type="submission" date="2015-09" db="EMBL/GenBank/DDBJ databases">
        <title>Genome sequence of the marine flavobacterium Croceitalea dokdonensis DOKDO 023 that contains proton- and sodium-pumping rhodopsins.</title>
        <authorList>
            <person name="Kwon S.-K."/>
            <person name="Lee H.K."/>
            <person name="Kwak M.-J."/>
            <person name="Kim J.F."/>
        </authorList>
    </citation>
    <scope>NUCLEOTIDE SEQUENCE [LARGE SCALE GENOMIC DNA]</scope>
    <source>
        <strain evidence="2 3">DOKDO 023</strain>
    </source>
</reference>
<protein>
    <submittedName>
        <fullName evidence="2">Putative dioxygenase of extradiol dioxygenase family protein</fullName>
    </submittedName>
</protein>